<name>A0A2S2QH18_9HEMI</name>
<accession>A0A2S2QH18</accession>
<dbReference type="AlphaFoldDB" id="A0A2S2QH18"/>
<sequence>MLCSTLHEMYGKIYNTRTNNATYRCVLRERRNDIYDTVLTGPNEINSTARRKRNLNLNQNNITRRQYENIISDVQAEHHHPIPNGLIVGELVFPPLAPN</sequence>
<organism evidence="1">
    <name type="scientific">Sipha flava</name>
    <name type="common">yellow sugarcane aphid</name>
    <dbReference type="NCBI Taxonomy" id="143950"/>
    <lineage>
        <taxon>Eukaryota</taxon>
        <taxon>Metazoa</taxon>
        <taxon>Ecdysozoa</taxon>
        <taxon>Arthropoda</taxon>
        <taxon>Hexapoda</taxon>
        <taxon>Insecta</taxon>
        <taxon>Pterygota</taxon>
        <taxon>Neoptera</taxon>
        <taxon>Paraneoptera</taxon>
        <taxon>Hemiptera</taxon>
        <taxon>Sternorrhyncha</taxon>
        <taxon>Aphidomorpha</taxon>
        <taxon>Aphidoidea</taxon>
        <taxon>Aphididae</taxon>
        <taxon>Sipha</taxon>
    </lineage>
</organism>
<gene>
    <name evidence="1" type="ORF">g.6383</name>
</gene>
<evidence type="ECO:0000313" key="1">
    <source>
        <dbReference type="EMBL" id="MBY77028.1"/>
    </source>
</evidence>
<proteinExistence type="predicted"/>
<protein>
    <submittedName>
        <fullName evidence="1">Uncharacterized protein</fullName>
    </submittedName>
</protein>
<dbReference type="EMBL" id="GGMS01007825">
    <property type="protein sequence ID" value="MBY77028.1"/>
    <property type="molecule type" value="Transcribed_RNA"/>
</dbReference>
<reference evidence="1" key="1">
    <citation type="submission" date="2018-04" db="EMBL/GenBank/DDBJ databases">
        <title>Transcriptome assembly of Sipha flava.</title>
        <authorList>
            <person name="Scully E.D."/>
            <person name="Geib S.M."/>
            <person name="Palmer N.A."/>
            <person name="Koch K."/>
            <person name="Bradshaw J."/>
            <person name="Heng-Moss T."/>
            <person name="Sarath G."/>
        </authorList>
    </citation>
    <scope>NUCLEOTIDE SEQUENCE</scope>
</reference>